<evidence type="ECO:0000313" key="4">
    <source>
        <dbReference type="Proteomes" id="UP000287239"/>
    </source>
</evidence>
<name>A0A429ZP25_9ENTE</name>
<dbReference type="Proteomes" id="UP000287239">
    <property type="component" value="Unassembled WGS sequence"/>
</dbReference>
<dbReference type="EMBL" id="NGJU01000010">
    <property type="protein sequence ID" value="RST95452.1"/>
    <property type="molecule type" value="Genomic_DNA"/>
</dbReference>
<evidence type="ECO:0000256" key="1">
    <source>
        <dbReference type="SAM" id="MobiDB-lite"/>
    </source>
</evidence>
<dbReference type="AlphaFoldDB" id="A0A429ZP25"/>
<feature type="compositionally biased region" description="Basic and acidic residues" evidence="1">
    <location>
        <begin position="151"/>
        <end position="190"/>
    </location>
</feature>
<keyword evidence="2" id="KW-1133">Transmembrane helix</keyword>
<keyword evidence="2" id="KW-0472">Membrane</keyword>
<protein>
    <recommendedName>
        <fullName evidence="5">Toxin regulator</fullName>
    </recommendedName>
</protein>
<comment type="caution">
    <text evidence="3">The sequence shown here is derived from an EMBL/GenBank/DDBJ whole genome shotgun (WGS) entry which is preliminary data.</text>
</comment>
<feature type="transmembrane region" description="Helical" evidence="2">
    <location>
        <begin position="50"/>
        <end position="71"/>
    </location>
</feature>
<proteinExistence type="predicted"/>
<keyword evidence="2" id="KW-0812">Transmembrane</keyword>
<evidence type="ECO:0008006" key="5">
    <source>
        <dbReference type="Google" id="ProtNLM"/>
    </source>
</evidence>
<keyword evidence="4" id="KW-1185">Reference proteome</keyword>
<feature type="region of interest" description="Disordered" evidence="1">
    <location>
        <begin position="151"/>
        <end position="192"/>
    </location>
</feature>
<organism evidence="3 4">
    <name type="scientific">Vagococcus salmoninarum</name>
    <dbReference type="NCBI Taxonomy" id="2739"/>
    <lineage>
        <taxon>Bacteria</taxon>
        <taxon>Bacillati</taxon>
        <taxon>Bacillota</taxon>
        <taxon>Bacilli</taxon>
        <taxon>Lactobacillales</taxon>
        <taxon>Enterococcaceae</taxon>
        <taxon>Vagococcus</taxon>
    </lineage>
</organism>
<gene>
    <name evidence="3" type="ORF">CBF35_07790</name>
</gene>
<reference evidence="3 4" key="1">
    <citation type="submission" date="2017-05" db="EMBL/GenBank/DDBJ databases">
        <title>Vagococcus spp. assemblies.</title>
        <authorList>
            <person name="Gulvik C.A."/>
        </authorList>
    </citation>
    <scope>NUCLEOTIDE SEQUENCE [LARGE SCALE GENOMIC DNA]</scope>
    <source>
        <strain evidence="3 4">NCFB 2777</strain>
    </source>
</reference>
<accession>A0A429ZP25</accession>
<feature type="transmembrane region" description="Helical" evidence="2">
    <location>
        <begin position="21"/>
        <end position="38"/>
    </location>
</feature>
<sequence length="299" mass="33717">MVEKMKKYVLKGKGFFRTDRGMLLSLVFLYPLGLYLVFKKSKWSKTNKIISSVVAGLILVVFMYNNHLVGVEARLFNKLMTVEEKLLFEEEQVSRLEQVIAGKETDLTTLVSETDAYKAKMQPYEKLSEEDAKKKLADLKKAEEQRLADEAAKKKAVEKEKRDKEAQKKAAADKKAKEQQAAEAEKKRLAEEEEARGYETGITYNELARTPDDFLFSKVKFAGKVVQVMEGADSIQIRLAVDGNYDTILYGEYENTIVSSRVLEDDYITISGLSSGLTTYKSTMGGSITIPSVLIKVIE</sequence>
<evidence type="ECO:0000256" key="2">
    <source>
        <dbReference type="SAM" id="Phobius"/>
    </source>
</evidence>
<evidence type="ECO:0000313" key="3">
    <source>
        <dbReference type="EMBL" id="RST95452.1"/>
    </source>
</evidence>